<dbReference type="CDD" id="cd00090">
    <property type="entry name" value="HTH_ARSR"/>
    <property type="match status" value="1"/>
</dbReference>
<evidence type="ECO:0000313" key="5">
    <source>
        <dbReference type="EMBL" id="MBB5346665.1"/>
    </source>
</evidence>
<dbReference type="SMART" id="SM00418">
    <property type="entry name" value="HTH_ARSR"/>
    <property type="match status" value="1"/>
</dbReference>
<accession>A0A840UM35</accession>
<evidence type="ECO:0000313" key="6">
    <source>
        <dbReference type="Proteomes" id="UP000539642"/>
    </source>
</evidence>
<dbReference type="PANTHER" id="PTHR33154">
    <property type="entry name" value="TRANSCRIPTIONAL REGULATOR, ARSR FAMILY"/>
    <property type="match status" value="1"/>
</dbReference>
<dbReference type="InterPro" id="IPR036388">
    <property type="entry name" value="WH-like_DNA-bd_sf"/>
</dbReference>
<keyword evidence="3" id="KW-0804">Transcription</keyword>
<dbReference type="GO" id="GO:0003677">
    <property type="term" value="F:DNA binding"/>
    <property type="evidence" value="ECO:0007669"/>
    <property type="project" value="UniProtKB-KW"/>
</dbReference>
<evidence type="ECO:0000256" key="3">
    <source>
        <dbReference type="ARBA" id="ARBA00023163"/>
    </source>
</evidence>
<keyword evidence="2" id="KW-0238">DNA-binding</keyword>
<dbReference type="PROSITE" id="PS50987">
    <property type="entry name" value="HTH_ARSR_2"/>
    <property type="match status" value="1"/>
</dbReference>
<evidence type="ECO:0000256" key="2">
    <source>
        <dbReference type="ARBA" id="ARBA00023125"/>
    </source>
</evidence>
<dbReference type="GO" id="GO:0003700">
    <property type="term" value="F:DNA-binding transcription factor activity"/>
    <property type="evidence" value="ECO:0007669"/>
    <property type="project" value="InterPro"/>
</dbReference>
<dbReference type="InterPro" id="IPR051081">
    <property type="entry name" value="HTH_MetalResp_TranReg"/>
</dbReference>
<dbReference type="InterPro" id="IPR036390">
    <property type="entry name" value="WH_DNA-bd_sf"/>
</dbReference>
<dbReference type="AlphaFoldDB" id="A0A840UM35"/>
<gene>
    <name evidence="5" type="ORF">HNQ81_000372</name>
</gene>
<protein>
    <submittedName>
        <fullName evidence="5">ArsR family transcriptional regulator</fullName>
    </submittedName>
</protein>
<dbReference type="NCBIfam" id="NF033788">
    <property type="entry name" value="HTH_metalloreg"/>
    <property type="match status" value="1"/>
</dbReference>
<organism evidence="5 6">
    <name type="scientific">Desulfoprunum benzoelyticum</name>
    <dbReference type="NCBI Taxonomy" id="1506996"/>
    <lineage>
        <taxon>Bacteria</taxon>
        <taxon>Pseudomonadati</taxon>
        <taxon>Thermodesulfobacteriota</taxon>
        <taxon>Desulfobulbia</taxon>
        <taxon>Desulfobulbales</taxon>
        <taxon>Desulfobulbaceae</taxon>
        <taxon>Desulfoprunum</taxon>
    </lineage>
</organism>
<feature type="domain" description="HTH arsR-type" evidence="4">
    <location>
        <begin position="4"/>
        <end position="98"/>
    </location>
</feature>
<keyword evidence="1" id="KW-0805">Transcription regulation</keyword>
<evidence type="ECO:0000256" key="1">
    <source>
        <dbReference type="ARBA" id="ARBA00023015"/>
    </source>
</evidence>
<dbReference type="Gene3D" id="1.10.10.10">
    <property type="entry name" value="Winged helix-like DNA-binding domain superfamily/Winged helix DNA-binding domain"/>
    <property type="match status" value="1"/>
</dbReference>
<dbReference type="Proteomes" id="UP000539642">
    <property type="component" value="Unassembled WGS sequence"/>
</dbReference>
<keyword evidence="6" id="KW-1185">Reference proteome</keyword>
<dbReference type="EMBL" id="JACHEO010000001">
    <property type="protein sequence ID" value="MBB5346665.1"/>
    <property type="molecule type" value="Genomic_DNA"/>
</dbReference>
<dbReference type="InterPro" id="IPR011991">
    <property type="entry name" value="ArsR-like_HTH"/>
</dbReference>
<dbReference type="PANTHER" id="PTHR33154:SF33">
    <property type="entry name" value="TRANSCRIPTIONAL REPRESSOR SDPR"/>
    <property type="match status" value="1"/>
</dbReference>
<dbReference type="PRINTS" id="PR00778">
    <property type="entry name" value="HTHARSR"/>
</dbReference>
<reference evidence="5 6" key="1">
    <citation type="submission" date="2020-08" db="EMBL/GenBank/DDBJ databases">
        <title>Genomic Encyclopedia of Type Strains, Phase IV (KMG-IV): sequencing the most valuable type-strain genomes for metagenomic binning, comparative biology and taxonomic classification.</title>
        <authorList>
            <person name="Goeker M."/>
        </authorList>
    </citation>
    <scope>NUCLEOTIDE SEQUENCE [LARGE SCALE GENOMIC DNA]</scope>
    <source>
        <strain evidence="5 6">DSM 28570</strain>
    </source>
</reference>
<dbReference type="Pfam" id="PF01022">
    <property type="entry name" value="HTH_5"/>
    <property type="match status" value="1"/>
</dbReference>
<comment type="caution">
    <text evidence="5">The sequence shown here is derived from an EMBL/GenBank/DDBJ whole genome shotgun (WGS) entry which is preliminary data.</text>
</comment>
<sequence length="117" mass="13024">MNAKEKALIEAKANILKALGHPTRLWMAEQLAGGEKCVRELAKNIDADFSTISKHLSILKQAGVVDVDKRGKQVYYRLKVPCILNFMPCVEAVLQATAQSHIELMQHKQVVSEIEAL</sequence>
<evidence type="ECO:0000259" key="4">
    <source>
        <dbReference type="PROSITE" id="PS50987"/>
    </source>
</evidence>
<dbReference type="InterPro" id="IPR001845">
    <property type="entry name" value="HTH_ArsR_DNA-bd_dom"/>
</dbReference>
<dbReference type="SUPFAM" id="SSF46785">
    <property type="entry name" value="Winged helix' DNA-binding domain"/>
    <property type="match status" value="1"/>
</dbReference>
<name>A0A840UM35_9BACT</name>
<dbReference type="RefSeq" id="WP_183347715.1">
    <property type="nucleotide sequence ID" value="NZ_JACHEO010000001.1"/>
</dbReference>
<proteinExistence type="predicted"/>